<proteinExistence type="predicted"/>
<reference evidence="2 3" key="1">
    <citation type="journal article" date="2022" name="Nat. Ecol. Evol.">
        <title>A masculinizing supergene underlies an exaggerated male reproductive morph in a spider.</title>
        <authorList>
            <person name="Hendrickx F."/>
            <person name="De Corte Z."/>
            <person name="Sonet G."/>
            <person name="Van Belleghem S.M."/>
            <person name="Kostlbacher S."/>
            <person name="Vangestel C."/>
        </authorList>
    </citation>
    <scope>NUCLEOTIDE SEQUENCE [LARGE SCALE GENOMIC DNA]</scope>
    <source>
        <strain evidence="2">W744_W776</strain>
    </source>
</reference>
<name>A0AAV6TGK6_9ARAC</name>
<dbReference type="EMBL" id="JAFNEN010004722">
    <property type="protein sequence ID" value="KAG8170882.1"/>
    <property type="molecule type" value="Genomic_DNA"/>
</dbReference>
<gene>
    <name evidence="2" type="ORF">JTE90_015699</name>
</gene>
<feature type="region of interest" description="Disordered" evidence="1">
    <location>
        <begin position="137"/>
        <end position="157"/>
    </location>
</feature>
<keyword evidence="3" id="KW-1185">Reference proteome</keyword>
<accession>A0AAV6TGK6</accession>
<sequence length="177" mass="19523">MRRPPPACIHFAAGYSRPMTAQIGIIARASVEREGPNQRRDEDYALLEIPRSADNCNRQSPARKRFNGLPIPVGEGKSNTMILQCGSGGPGHLGHLQTDYCLCPRRLNAASPSKKKRRLGMIRGLFSRLSKSLVRYQNKPDNSLPEPKSGNAPLPRNQKSSYNLFNLAVSWPVGVCS</sequence>
<comment type="caution">
    <text evidence="2">The sequence shown here is derived from an EMBL/GenBank/DDBJ whole genome shotgun (WGS) entry which is preliminary data.</text>
</comment>
<evidence type="ECO:0000313" key="2">
    <source>
        <dbReference type="EMBL" id="KAG8170882.1"/>
    </source>
</evidence>
<dbReference type="Proteomes" id="UP000827092">
    <property type="component" value="Unassembled WGS sequence"/>
</dbReference>
<protein>
    <submittedName>
        <fullName evidence="2">Uncharacterized protein</fullName>
    </submittedName>
</protein>
<evidence type="ECO:0000313" key="3">
    <source>
        <dbReference type="Proteomes" id="UP000827092"/>
    </source>
</evidence>
<organism evidence="2 3">
    <name type="scientific">Oedothorax gibbosus</name>
    <dbReference type="NCBI Taxonomy" id="931172"/>
    <lineage>
        <taxon>Eukaryota</taxon>
        <taxon>Metazoa</taxon>
        <taxon>Ecdysozoa</taxon>
        <taxon>Arthropoda</taxon>
        <taxon>Chelicerata</taxon>
        <taxon>Arachnida</taxon>
        <taxon>Araneae</taxon>
        <taxon>Araneomorphae</taxon>
        <taxon>Entelegynae</taxon>
        <taxon>Araneoidea</taxon>
        <taxon>Linyphiidae</taxon>
        <taxon>Erigoninae</taxon>
        <taxon>Oedothorax</taxon>
    </lineage>
</organism>
<evidence type="ECO:0000256" key="1">
    <source>
        <dbReference type="SAM" id="MobiDB-lite"/>
    </source>
</evidence>
<dbReference type="AlphaFoldDB" id="A0AAV6TGK6"/>